<protein>
    <submittedName>
        <fullName evidence="1">Uncharacterized protein</fullName>
    </submittedName>
</protein>
<sequence length="10" mass="1293">MRSKLIIYLR</sequence>
<organism evidence="1 2">
    <name type="scientific">Colletotrichum asianum</name>
    <dbReference type="NCBI Taxonomy" id="702518"/>
    <lineage>
        <taxon>Eukaryota</taxon>
        <taxon>Fungi</taxon>
        <taxon>Dikarya</taxon>
        <taxon>Ascomycota</taxon>
        <taxon>Pezizomycotina</taxon>
        <taxon>Sordariomycetes</taxon>
        <taxon>Hypocreomycetidae</taxon>
        <taxon>Glomerellales</taxon>
        <taxon>Glomerellaceae</taxon>
        <taxon>Colletotrichum</taxon>
        <taxon>Colletotrichum gloeosporioides species complex</taxon>
    </lineage>
</organism>
<evidence type="ECO:0000313" key="2">
    <source>
        <dbReference type="Proteomes" id="UP000434172"/>
    </source>
</evidence>
<name>A0A8H3W550_9PEZI</name>
<reference evidence="1 2" key="1">
    <citation type="submission" date="2019-12" db="EMBL/GenBank/DDBJ databases">
        <title>A genome sequence resource for the geographically widespread anthracnose pathogen Colletotrichum asianum.</title>
        <authorList>
            <person name="Meng Y."/>
        </authorList>
    </citation>
    <scope>NUCLEOTIDE SEQUENCE [LARGE SCALE GENOMIC DNA]</scope>
    <source>
        <strain evidence="1 2">ICMP 18580</strain>
    </source>
</reference>
<evidence type="ECO:0000313" key="1">
    <source>
        <dbReference type="EMBL" id="KAF0319625.1"/>
    </source>
</evidence>
<comment type="caution">
    <text evidence="1">The sequence shown here is derived from an EMBL/GenBank/DDBJ whole genome shotgun (WGS) entry which is preliminary data.</text>
</comment>
<dbReference type="Proteomes" id="UP000434172">
    <property type="component" value="Unassembled WGS sequence"/>
</dbReference>
<accession>A0A8H3W550</accession>
<keyword evidence="2" id="KW-1185">Reference proteome</keyword>
<gene>
    <name evidence="1" type="ORF">GQ607_013105</name>
</gene>
<proteinExistence type="predicted"/>
<dbReference type="EMBL" id="WOWK01000093">
    <property type="protein sequence ID" value="KAF0319625.1"/>
    <property type="molecule type" value="Genomic_DNA"/>
</dbReference>